<dbReference type="OrthoDB" id="3235026at2759"/>
<dbReference type="Proteomes" id="UP000092993">
    <property type="component" value="Unassembled WGS sequence"/>
</dbReference>
<dbReference type="InterPro" id="IPR032675">
    <property type="entry name" value="LRR_dom_sf"/>
</dbReference>
<dbReference type="EMBL" id="LUGG01000001">
    <property type="protein sequence ID" value="OBZ80031.1"/>
    <property type="molecule type" value="Genomic_DNA"/>
</dbReference>
<name>A0A1C7MT39_GRIFR</name>
<evidence type="ECO:0000313" key="2">
    <source>
        <dbReference type="Proteomes" id="UP000092993"/>
    </source>
</evidence>
<dbReference type="OMA" id="KAVIPCF"/>
<dbReference type="SUPFAM" id="SSF52047">
    <property type="entry name" value="RNI-like"/>
    <property type="match status" value="1"/>
</dbReference>
<reference evidence="1 2" key="1">
    <citation type="submission" date="2016-03" db="EMBL/GenBank/DDBJ databases">
        <title>Whole genome sequencing of Grifola frondosa 9006-11.</title>
        <authorList>
            <person name="Min B."/>
            <person name="Park H."/>
            <person name="Kim J.-G."/>
            <person name="Cho H."/>
            <person name="Oh Y.-L."/>
            <person name="Kong W.-S."/>
            <person name="Choi I.-G."/>
        </authorList>
    </citation>
    <scope>NUCLEOTIDE SEQUENCE [LARGE SCALE GENOMIC DNA]</scope>
    <source>
        <strain evidence="1 2">9006-11</strain>
    </source>
</reference>
<keyword evidence="2" id="KW-1185">Reference proteome</keyword>
<accession>A0A1C7MT39</accession>
<comment type="caution">
    <text evidence="1">The sequence shown here is derived from an EMBL/GenBank/DDBJ whole genome shotgun (WGS) entry which is preliminary data.</text>
</comment>
<evidence type="ECO:0000313" key="1">
    <source>
        <dbReference type="EMBL" id="OBZ80031.1"/>
    </source>
</evidence>
<dbReference type="Gene3D" id="3.80.10.10">
    <property type="entry name" value="Ribonuclease Inhibitor"/>
    <property type="match status" value="1"/>
</dbReference>
<organism evidence="1 2">
    <name type="scientific">Grifola frondosa</name>
    <name type="common">Maitake</name>
    <name type="synonym">Polyporus frondosus</name>
    <dbReference type="NCBI Taxonomy" id="5627"/>
    <lineage>
        <taxon>Eukaryota</taxon>
        <taxon>Fungi</taxon>
        <taxon>Dikarya</taxon>
        <taxon>Basidiomycota</taxon>
        <taxon>Agaricomycotina</taxon>
        <taxon>Agaricomycetes</taxon>
        <taxon>Polyporales</taxon>
        <taxon>Grifolaceae</taxon>
        <taxon>Grifola</taxon>
    </lineage>
</organism>
<sequence>MNSRLNSARPWNTLPVEMKLSIVDLLNLADVKSFATVNREAYTLSVPTLFRAVNISSYEALQSYLATIPESYHIYIRQLSICTTRDISNASATSVSDALVELLSQCTQLEQLTLNLAASVSKTVIPASKRAFGRIHCSLHPPSIPAVARSHHPLGSARTRAYRRLPFIPLVSGDEDIPDHFLLGAELRLPSLLRLPTLKNLRIRDTHLGDSQWSCTPVHCSLEVLDLGSCYHESLDFNRIYFRVCEEQGNAAQAPAQAPPHAPLPVENVVDTLTTLSGSPVEQLSVQCHEDDVVDMCSALEDFLSLRAERGEKEFYQHLTEIVVDTVSDLYEDPVQKGAKGRSAESLSPEQADAVRRLQEFCRDIRLGGGMRDPLRRPARPDVSPADEITSEKTIAQQKATRVVSSKEMMCVVRCGARCIRGTGVGYPWELYAY</sequence>
<proteinExistence type="predicted"/>
<dbReference type="AlphaFoldDB" id="A0A1C7MT39"/>
<evidence type="ECO:0008006" key="3">
    <source>
        <dbReference type="Google" id="ProtNLM"/>
    </source>
</evidence>
<protein>
    <recommendedName>
        <fullName evidence="3">F-box domain-containing protein</fullName>
    </recommendedName>
</protein>
<gene>
    <name evidence="1" type="ORF">A0H81_00899</name>
</gene>